<protein>
    <submittedName>
        <fullName evidence="2">Copper amine oxidase N-terminal domain-containing protein</fullName>
    </submittedName>
</protein>
<dbReference type="Pfam" id="PF07833">
    <property type="entry name" value="Cu_amine_oxidN1"/>
    <property type="match status" value="1"/>
</dbReference>
<keyword evidence="3" id="KW-1185">Reference proteome</keyword>
<dbReference type="Proteomes" id="UP001292216">
    <property type="component" value="Unassembled WGS sequence"/>
</dbReference>
<gene>
    <name evidence="2" type="ORF">U9M73_01655</name>
</gene>
<sequence length="117" mass="12881">MTHRQLVLDTQSDYYGLITKNGISFVQLRYLAEQLDAEVKWTPGSGQIVVIDDLTGKEIVLKVGSKKAAVDGKVVTLSQPAFVHKDGLTYVPLRFLAEALSASVDFDADGWITIVRE</sequence>
<dbReference type="EMBL" id="JAYERP010000001">
    <property type="protein sequence ID" value="MEA3568703.1"/>
    <property type="molecule type" value="Genomic_DNA"/>
</dbReference>
<comment type="caution">
    <text evidence="2">The sequence shown here is derived from an EMBL/GenBank/DDBJ whole genome shotgun (WGS) entry which is preliminary data.</text>
</comment>
<feature type="domain" description="Copper amine oxidase-like N-terminal" evidence="1">
    <location>
        <begin position="19"/>
        <end position="111"/>
    </location>
</feature>
<evidence type="ECO:0000313" key="3">
    <source>
        <dbReference type="Proteomes" id="UP001292216"/>
    </source>
</evidence>
<proteinExistence type="predicted"/>
<dbReference type="RefSeq" id="WP_050769795.1">
    <property type="nucleotide sequence ID" value="NZ_CBCSKM010000021.1"/>
</dbReference>
<reference evidence="2 3" key="1">
    <citation type="submission" date="2023-12" db="EMBL/GenBank/DDBJ databases">
        <title>Whole genome sequencing of Paenibacillus phoenicis isolated from the Phoenix Mars Lander spacecraft assembly facility.</title>
        <authorList>
            <person name="Garcia A."/>
            <person name="Venkateswaran K."/>
        </authorList>
    </citation>
    <scope>NUCLEOTIDE SEQUENCE [LARGE SCALE GENOMIC DNA]</scope>
    <source>
        <strain evidence="2 3">3PO2SA</strain>
    </source>
</reference>
<dbReference type="SUPFAM" id="SSF55383">
    <property type="entry name" value="Copper amine oxidase, domain N"/>
    <property type="match status" value="1"/>
</dbReference>
<evidence type="ECO:0000259" key="1">
    <source>
        <dbReference type="Pfam" id="PF07833"/>
    </source>
</evidence>
<organism evidence="2 3">
    <name type="scientific">Paenibacillus phoenicis</name>
    <dbReference type="NCBI Taxonomy" id="554117"/>
    <lineage>
        <taxon>Bacteria</taxon>
        <taxon>Bacillati</taxon>
        <taxon>Bacillota</taxon>
        <taxon>Bacilli</taxon>
        <taxon>Bacillales</taxon>
        <taxon>Paenibacillaceae</taxon>
        <taxon>Paenibacillus</taxon>
    </lineage>
</organism>
<name>A0ABU5PFK0_9BACL</name>
<evidence type="ECO:0000313" key="2">
    <source>
        <dbReference type="EMBL" id="MEA3568703.1"/>
    </source>
</evidence>
<dbReference type="Gene3D" id="3.30.457.10">
    <property type="entry name" value="Copper amine oxidase-like, N-terminal domain"/>
    <property type="match status" value="1"/>
</dbReference>
<dbReference type="InterPro" id="IPR036582">
    <property type="entry name" value="Mao_N_sf"/>
</dbReference>
<dbReference type="InterPro" id="IPR012854">
    <property type="entry name" value="Cu_amine_oxidase-like_N"/>
</dbReference>
<accession>A0ABU5PFK0</accession>